<evidence type="ECO:0000313" key="1">
    <source>
        <dbReference type="EMBL" id="KHN41698.1"/>
    </source>
</evidence>
<reference evidence="1" key="1">
    <citation type="submission" date="2014-07" db="EMBL/GenBank/DDBJ databases">
        <title>Identification of a novel salt tolerance gene in wild soybean by whole-genome sequencing.</title>
        <authorList>
            <person name="Lam H.-M."/>
            <person name="Qi X."/>
            <person name="Li M.-W."/>
            <person name="Liu X."/>
            <person name="Xie M."/>
            <person name="Ni M."/>
            <person name="Xu X."/>
        </authorList>
    </citation>
    <scope>NUCLEOTIDE SEQUENCE [LARGE SCALE GENOMIC DNA]</scope>
    <source>
        <tissue evidence="1">Root</tissue>
    </source>
</reference>
<accession>A0A0B2SAE0</accession>
<organism evidence="1">
    <name type="scientific">Glycine soja</name>
    <name type="common">Wild soybean</name>
    <dbReference type="NCBI Taxonomy" id="3848"/>
    <lineage>
        <taxon>Eukaryota</taxon>
        <taxon>Viridiplantae</taxon>
        <taxon>Streptophyta</taxon>
        <taxon>Embryophyta</taxon>
        <taxon>Tracheophyta</taxon>
        <taxon>Spermatophyta</taxon>
        <taxon>Magnoliopsida</taxon>
        <taxon>eudicotyledons</taxon>
        <taxon>Gunneridae</taxon>
        <taxon>Pentapetalae</taxon>
        <taxon>rosids</taxon>
        <taxon>fabids</taxon>
        <taxon>Fabales</taxon>
        <taxon>Fabaceae</taxon>
        <taxon>Papilionoideae</taxon>
        <taxon>50 kb inversion clade</taxon>
        <taxon>NPAAA clade</taxon>
        <taxon>indigoferoid/millettioid clade</taxon>
        <taxon>Phaseoleae</taxon>
        <taxon>Glycine</taxon>
        <taxon>Glycine subgen. Soja</taxon>
    </lineage>
</organism>
<dbReference type="EMBL" id="KN644793">
    <property type="protein sequence ID" value="KHN41698.1"/>
    <property type="molecule type" value="Genomic_DNA"/>
</dbReference>
<name>A0A0B2SAE0_GLYSO</name>
<sequence>MKTLTTSLEGKSDQHVPRWIEVKSHVQTRGYEYGYYVMHWMWNIVSGGLKNEWSSVYLL</sequence>
<dbReference type="Proteomes" id="UP000053555">
    <property type="component" value="Unassembled WGS sequence"/>
</dbReference>
<dbReference type="AlphaFoldDB" id="A0A0B2SAE0"/>
<protein>
    <submittedName>
        <fullName evidence="1">Uncharacterized protein</fullName>
    </submittedName>
</protein>
<proteinExistence type="predicted"/>
<gene>
    <name evidence="1" type="ORF">glysoja_046844</name>
</gene>